<evidence type="ECO:0000256" key="1">
    <source>
        <dbReference type="ARBA" id="ARBA00007664"/>
    </source>
</evidence>
<dbReference type="Proteomes" id="UP000789524">
    <property type="component" value="Unassembled WGS sequence"/>
</dbReference>
<sequence>MRPETVLIFLLGLSLVSSSPTPNQVNRIVNGEKTDIKDVPYQAILQKMTNLGWSFTCGGAVITTRFVLTAAHCVRPYVKDPEAIRVIVGSSMRNSGGTAFDVLKLINHHSYSPLTLEHDISMIKTKTSMNFDVNLKAVDIPTPNFNLPDGSNVLVSGYGLVNYDGMPSAYLRAAYVNVVPQELCRIAYRDIIIITDGMLCAGADNPPRDACQGDSGGPLVYENTIVGIVSFGEECANITYPGVYTRSVERLNPPITMCNAIVPAYYLAISQNNLHRITSTAHGRHTHVSVATETTLAPICLHSVAFPFRCVCVCEHLAGVRLCACRPHIRTPRFGVALSMNVGEKQMALTPQYLVRSAKQPRTVGSTALTPNLLSLYRLRALLNFHKPGRPPYTDPRSPTDVSCTYESPL</sequence>
<dbReference type="SUPFAM" id="SSF50494">
    <property type="entry name" value="Trypsin-like serine proteases"/>
    <property type="match status" value="1"/>
</dbReference>
<evidence type="ECO:0000256" key="5">
    <source>
        <dbReference type="ARBA" id="ARBA00023157"/>
    </source>
</evidence>
<dbReference type="PROSITE" id="PS00134">
    <property type="entry name" value="TRYPSIN_HIS"/>
    <property type="match status" value="1"/>
</dbReference>
<dbReference type="FunFam" id="2.40.10.10:FF:000034">
    <property type="entry name" value="Eupolytin"/>
    <property type="match status" value="1"/>
</dbReference>
<dbReference type="InterPro" id="IPR001254">
    <property type="entry name" value="Trypsin_dom"/>
</dbReference>
<evidence type="ECO:0000256" key="8">
    <source>
        <dbReference type="SAM" id="SignalP"/>
    </source>
</evidence>
<evidence type="ECO:0000256" key="2">
    <source>
        <dbReference type="ARBA" id="ARBA00022670"/>
    </source>
</evidence>
<dbReference type="SMART" id="SM00020">
    <property type="entry name" value="Tryp_SPc"/>
    <property type="match status" value="1"/>
</dbReference>
<evidence type="ECO:0000256" key="7">
    <source>
        <dbReference type="SAM" id="MobiDB-lite"/>
    </source>
</evidence>
<dbReference type="PROSITE" id="PS00135">
    <property type="entry name" value="TRYPSIN_SER"/>
    <property type="match status" value="1"/>
</dbReference>
<dbReference type="PRINTS" id="PR00722">
    <property type="entry name" value="CHYMOTRYPSIN"/>
</dbReference>
<proteinExistence type="inferred from homology"/>
<keyword evidence="11" id="KW-1185">Reference proteome</keyword>
<keyword evidence="4 6" id="KW-0720">Serine protease</keyword>
<accession>A0A8J2QEE1</accession>
<evidence type="ECO:0000313" key="10">
    <source>
        <dbReference type="EMBL" id="CAG9560043.1"/>
    </source>
</evidence>
<protein>
    <submittedName>
        <fullName evidence="10">(African queen) hypothetical protein</fullName>
    </submittedName>
</protein>
<dbReference type="PANTHER" id="PTHR24276">
    <property type="entry name" value="POLYSERASE-RELATED"/>
    <property type="match status" value="1"/>
</dbReference>
<feature type="chain" id="PRO_5035197024" evidence="8">
    <location>
        <begin position="19"/>
        <end position="410"/>
    </location>
</feature>
<comment type="caution">
    <text evidence="10">The sequence shown here is derived from an EMBL/GenBank/DDBJ whole genome shotgun (WGS) entry which is preliminary data.</text>
</comment>
<dbReference type="GO" id="GO:0006508">
    <property type="term" value="P:proteolysis"/>
    <property type="evidence" value="ECO:0007669"/>
    <property type="project" value="UniProtKB-KW"/>
</dbReference>
<dbReference type="AlphaFoldDB" id="A0A8J2QEE1"/>
<dbReference type="InterPro" id="IPR033116">
    <property type="entry name" value="TRYPSIN_SER"/>
</dbReference>
<name>A0A8J2QEE1_9NEOP</name>
<dbReference type="OrthoDB" id="414661at2759"/>
<keyword evidence="5" id="KW-1015">Disulfide bond</keyword>
<evidence type="ECO:0000256" key="6">
    <source>
        <dbReference type="RuleBase" id="RU363034"/>
    </source>
</evidence>
<evidence type="ECO:0000313" key="11">
    <source>
        <dbReference type="Proteomes" id="UP000789524"/>
    </source>
</evidence>
<dbReference type="InterPro" id="IPR043504">
    <property type="entry name" value="Peptidase_S1_PA_chymotrypsin"/>
</dbReference>
<dbReference type="PROSITE" id="PS50240">
    <property type="entry name" value="TRYPSIN_DOM"/>
    <property type="match status" value="1"/>
</dbReference>
<feature type="domain" description="Peptidase S1" evidence="9">
    <location>
        <begin position="28"/>
        <end position="275"/>
    </location>
</feature>
<dbReference type="CDD" id="cd00190">
    <property type="entry name" value="Tryp_SPc"/>
    <property type="match status" value="1"/>
</dbReference>
<dbReference type="InterPro" id="IPR009003">
    <property type="entry name" value="Peptidase_S1_PA"/>
</dbReference>
<feature type="compositionally biased region" description="Polar residues" evidence="7">
    <location>
        <begin position="400"/>
        <end position="410"/>
    </location>
</feature>
<dbReference type="Gene3D" id="2.40.10.10">
    <property type="entry name" value="Trypsin-like serine proteases"/>
    <property type="match status" value="1"/>
</dbReference>
<comment type="similarity">
    <text evidence="1">Belongs to the peptidase S1 family.</text>
</comment>
<keyword evidence="2 6" id="KW-0645">Protease</keyword>
<reference evidence="10" key="1">
    <citation type="submission" date="2021-09" db="EMBL/GenBank/DDBJ databases">
        <authorList>
            <person name="Martin H S."/>
        </authorList>
    </citation>
    <scope>NUCLEOTIDE SEQUENCE</scope>
</reference>
<feature type="signal peptide" evidence="8">
    <location>
        <begin position="1"/>
        <end position="18"/>
    </location>
</feature>
<dbReference type="EMBL" id="CAKASE010000044">
    <property type="protein sequence ID" value="CAG9560043.1"/>
    <property type="molecule type" value="Genomic_DNA"/>
</dbReference>
<feature type="region of interest" description="Disordered" evidence="7">
    <location>
        <begin position="388"/>
        <end position="410"/>
    </location>
</feature>
<evidence type="ECO:0000256" key="4">
    <source>
        <dbReference type="ARBA" id="ARBA00022825"/>
    </source>
</evidence>
<evidence type="ECO:0000256" key="3">
    <source>
        <dbReference type="ARBA" id="ARBA00022801"/>
    </source>
</evidence>
<evidence type="ECO:0000259" key="9">
    <source>
        <dbReference type="PROSITE" id="PS50240"/>
    </source>
</evidence>
<keyword evidence="3 6" id="KW-0378">Hydrolase</keyword>
<organism evidence="10 11">
    <name type="scientific">Danaus chrysippus</name>
    <name type="common">African queen</name>
    <dbReference type="NCBI Taxonomy" id="151541"/>
    <lineage>
        <taxon>Eukaryota</taxon>
        <taxon>Metazoa</taxon>
        <taxon>Ecdysozoa</taxon>
        <taxon>Arthropoda</taxon>
        <taxon>Hexapoda</taxon>
        <taxon>Insecta</taxon>
        <taxon>Pterygota</taxon>
        <taxon>Neoptera</taxon>
        <taxon>Endopterygota</taxon>
        <taxon>Lepidoptera</taxon>
        <taxon>Glossata</taxon>
        <taxon>Ditrysia</taxon>
        <taxon>Papilionoidea</taxon>
        <taxon>Nymphalidae</taxon>
        <taxon>Danainae</taxon>
        <taxon>Danaini</taxon>
        <taxon>Danaina</taxon>
        <taxon>Danaus</taxon>
        <taxon>Anosia</taxon>
    </lineage>
</organism>
<gene>
    <name evidence="10" type="ORF">DCHRY22_LOCUS1774</name>
</gene>
<dbReference type="PANTHER" id="PTHR24276:SF91">
    <property type="entry name" value="AT26814P-RELATED"/>
    <property type="match status" value="1"/>
</dbReference>
<dbReference type="GO" id="GO:0004252">
    <property type="term" value="F:serine-type endopeptidase activity"/>
    <property type="evidence" value="ECO:0007669"/>
    <property type="project" value="InterPro"/>
</dbReference>
<dbReference type="InterPro" id="IPR050430">
    <property type="entry name" value="Peptidase_S1"/>
</dbReference>
<dbReference type="Pfam" id="PF00089">
    <property type="entry name" value="Trypsin"/>
    <property type="match status" value="1"/>
</dbReference>
<keyword evidence="8" id="KW-0732">Signal</keyword>
<dbReference type="InterPro" id="IPR001314">
    <property type="entry name" value="Peptidase_S1A"/>
</dbReference>
<dbReference type="InterPro" id="IPR018114">
    <property type="entry name" value="TRYPSIN_HIS"/>
</dbReference>